<accession>A0A3D8QHV7</accession>
<dbReference type="Proteomes" id="UP000256328">
    <property type="component" value="Unassembled WGS sequence"/>
</dbReference>
<keyword evidence="1" id="KW-0812">Transmembrane</keyword>
<evidence type="ECO:0000313" key="2">
    <source>
        <dbReference type="EMBL" id="RDW61433.1"/>
    </source>
</evidence>
<reference evidence="2 3" key="1">
    <citation type="journal article" date="2018" name="IMA Fungus">
        <title>IMA Genome-F 9: Draft genome sequence of Annulohypoxylon stygium, Aspergillus mulundensis, Berkeleyomyces basicola (syn. Thielaviopsis basicola), Ceratocystis smalleyi, two Cercospora beticola strains, Coleophoma cylindrospora, Fusarium fracticaudum, Phialophora cf. hyalina, and Morchella septimelata.</title>
        <authorList>
            <person name="Wingfield B.D."/>
            <person name="Bills G.F."/>
            <person name="Dong Y."/>
            <person name="Huang W."/>
            <person name="Nel W.J."/>
            <person name="Swalarsk-Parry B.S."/>
            <person name="Vaghefi N."/>
            <person name="Wilken P.M."/>
            <person name="An Z."/>
            <person name="de Beer Z.W."/>
            <person name="De Vos L."/>
            <person name="Chen L."/>
            <person name="Duong T.A."/>
            <person name="Gao Y."/>
            <person name="Hammerbacher A."/>
            <person name="Kikkert J.R."/>
            <person name="Li Y."/>
            <person name="Li H."/>
            <person name="Li K."/>
            <person name="Li Q."/>
            <person name="Liu X."/>
            <person name="Ma X."/>
            <person name="Naidoo K."/>
            <person name="Pethybridge S.J."/>
            <person name="Sun J."/>
            <person name="Steenkamp E.T."/>
            <person name="van der Nest M.A."/>
            <person name="van Wyk S."/>
            <person name="Wingfield M.J."/>
            <person name="Xiong C."/>
            <person name="Yue Q."/>
            <person name="Zhang X."/>
        </authorList>
    </citation>
    <scope>NUCLEOTIDE SEQUENCE [LARGE SCALE GENOMIC DNA]</scope>
    <source>
        <strain evidence="2 3">BP5796</strain>
    </source>
</reference>
<name>A0A3D8QHV7_9HELO</name>
<protein>
    <submittedName>
        <fullName evidence="2">Uncharacterized protein</fullName>
    </submittedName>
</protein>
<organism evidence="2 3">
    <name type="scientific">Coleophoma crateriformis</name>
    <dbReference type="NCBI Taxonomy" id="565419"/>
    <lineage>
        <taxon>Eukaryota</taxon>
        <taxon>Fungi</taxon>
        <taxon>Dikarya</taxon>
        <taxon>Ascomycota</taxon>
        <taxon>Pezizomycotina</taxon>
        <taxon>Leotiomycetes</taxon>
        <taxon>Helotiales</taxon>
        <taxon>Dermateaceae</taxon>
        <taxon>Coleophoma</taxon>
    </lineage>
</organism>
<comment type="caution">
    <text evidence="2">The sequence shown here is derived from an EMBL/GenBank/DDBJ whole genome shotgun (WGS) entry which is preliminary data.</text>
</comment>
<feature type="transmembrane region" description="Helical" evidence="1">
    <location>
        <begin position="20"/>
        <end position="47"/>
    </location>
</feature>
<evidence type="ECO:0000313" key="3">
    <source>
        <dbReference type="Proteomes" id="UP000256328"/>
    </source>
</evidence>
<dbReference type="EMBL" id="PDLN01000018">
    <property type="protein sequence ID" value="RDW61433.1"/>
    <property type="molecule type" value="Genomic_DNA"/>
</dbReference>
<keyword evidence="1" id="KW-1133">Transmembrane helix</keyword>
<keyword evidence="1" id="KW-0472">Membrane</keyword>
<gene>
    <name evidence="2" type="ORF">BP5796_11325</name>
</gene>
<keyword evidence="3" id="KW-1185">Reference proteome</keyword>
<dbReference type="AlphaFoldDB" id="A0A3D8QHV7"/>
<sequence>MEPLDNTSFSSSYPPSNGLSGGAAGAIGSVVAFVGIVFVTVFVWVAYSEYKKAQRLQQTQKIPISRSKIFKRATVYALTLGGATWCCAQYVDEDDEDALVANPQDTGDSGDSVQGYELGSPMMTVAMMSVPMPMPTYQPQMDWTPLEPSSVR</sequence>
<evidence type="ECO:0000256" key="1">
    <source>
        <dbReference type="SAM" id="Phobius"/>
    </source>
</evidence>
<dbReference type="OrthoDB" id="10390104at2759"/>
<proteinExistence type="predicted"/>